<gene>
    <name evidence="2" type="ORF">EYC87_10165</name>
</gene>
<organism evidence="2 3">
    <name type="scientific">Candidatus Seongchinamella marina</name>
    <dbReference type="NCBI Taxonomy" id="2518990"/>
    <lineage>
        <taxon>Bacteria</taxon>
        <taxon>Pseudomonadati</taxon>
        <taxon>Pseudomonadota</taxon>
        <taxon>Gammaproteobacteria</taxon>
        <taxon>Cellvibrionales</taxon>
        <taxon>Halieaceae</taxon>
        <taxon>Seongchinamella</taxon>
    </lineage>
</organism>
<dbReference type="InterPro" id="IPR007433">
    <property type="entry name" value="DUF481"/>
</dbReference>
<dbReference type="RefSeq" id="WP_279252770.1">
    <property type="nucleotide sequence ID" value="NZ_SHNP01000003.1"/>
</dbReference>
<feature type="signal peptide" evidence="1">
    <location>
        <begin position="1"/>
        <end position="26"/>
    </location>
</feature>
<proteinExistence type="predicted"/>
<comment type="caution">
    <text evidence="2">The sequence shown here is derived from an EMBL/GenBank/DDBJ whole genome shotgun (WGS) entry which is preliminary data.</text>
</comment>
<keyword evidence="1" id="KW-0732">Signal</keyword>
<dbReference type="EMBL" id="SHNP01000003">
    <property type="protein sequence ID" value="MCX2973943.1"/>
    <property type="molecule type" value="Genomic_DNA"/>
</dbReference>
<reference evidence="2" key="1">
    <citation type="submission" date="2019-02" db="EMBL/GenBank/DDBJ databases">
        <authorList>
            <person name="Li S.-H."/>
        </authorList>
    </citation>
    <scope>NUCLEOTIDE SEQUENCE</scope>
    <source>
        <strain evidence="2">IMCC8485</strain>
    </source>
</reference>
<accession>A0ABT3SVB9</accession>
<sequence>MSRSMLMRTYSTCLMLLAVLTLGAHAEDQATETAEPVPTDEITLNNGSRLVGTVTGIRDGVVSIETDFAGTLSVSMDQIVSMETSDAATLLLADDSLIEEQSIEIRESELIVAEGTAAEKTYALDQLLVVNPEPWETGVGYRSTGIVSFAFAIERGNSDTDELDYKLESYWRSLRDRYTLKLDGEIDEANGQKNADNWLILGKYDYFLGETTYWGVNTSAESDEFRDLDLRYLIGPYYGRDILTDPQLTLTAEVGGSYVKENFIISEDQDYPSANWYLRMTSDYLGGDSQLYIDQRGIWNLDSTSDVVIDTSLGLAFPLLWSLEAAAEILWEYDTGAVAGVEKLDETYRLRIGYSW</sequence>
<name>A0ABT3SVB9_9GAMM</name>
<keyword evidence="3" id="KW-1185">Reference proteome</keyword>
<evidence type="ECO:0000313" key="2">
    <source>
        <dbReference type="EMBL" id="MCX2973943.1"/>
    </source>
</evidence>
<dbReference type="Proteomes" id="UP001143307">
    <property type="component" value="Unassembled WGS sequence"/>
</dbReference>
<feature type="chain" id="PRO_5045878929" evidence="1">
    <location>
        <begin position="27"/>
        <end position="356"/>
    </location>
</feature>
<evidence type="ECO:0000313" key="3">
    <source>
        <dbReference type="Proteomes" id="UP001143307"/>
    </source>
</evidence>
<evidence type="ECO:0000256" key="1">
    <source>
        <dbReference type="SAM" id="SignalP"/>
    </source>
</evidence>
<protein>
    <submittedName>
        <fullName evidence="2">DUF481 domain-containing protein</fullName>
    </submittedName>
</protein>
<dbReference type="Pfam" id="PF04338">
    <property type="entry name" value="DUF481"/>
    <property type="match status" value="1"/>
</dbReference>